<feature type="non-terminal residue" evidence="1">
    <location>
        <position position="1"/>
    </location>
</feature>
<sequence length="563" mass="61425">PILDSSLDESGLRSQSGCIPGLRPFLEAVTRDMDVLSRFLAHPYLVQLSPLSTNSPYLISVWKEVLTAPAPVTSIGKTFYEGGPARVRQPKVQGGQASRSNGVKVDVVADGGRSWIRVNTTKNSRLLAELREIDSYATDSDTDVESPVFDRPSLCEKEFSNSILRAGRALLTAAQANPIASKEGPITPTVTLRLTRLDPTRDDEPRIGLTVDMLRKMGLSVQLGGREDVTFPSAEDPSSPDTSSSPLLVPTLRLNLDLSLLIALITDLTHAPLPLSPEDAVARFVPSASYVEWKRKRTLAKRAAEGDDKYNFEDDADLINHSRALVEQAQQEIQRGLLDEIHLRLSSALGGRTPTSSEGVEFWTTSEARARCLRIVDKIGGPQERRRVHALFPDPDISVEQTQAAYWQDSRYPINYVPLLPLHICDSPILASSFTPTAPFAAALETTCRSLLADGLVLPKSLTPPPASPAFGDEIGRATVTRLNPKLTAHTVQSMLWGAARGCTTMTANRGSVRALLREMQDRSVLPAAELCEGAGEGRQEVQHAVIWMVDPRSLAEGMRSDF</sequence>
<feature type="non-terminal residue" evidence="1">
    <location>
        <position position="563"/>
    </location>
</feature>
<dbReference type="EMBL" id="MU273466">
    <property type="protein sequence ID" value="KAI0037093.1"/>
    <property type="molecule type" value="Genomic_DNA"/>
</dbReference>
<organism evidence="1 2">
    <name type="scientific">Vararia minispora EC-137</name>
    <dbReference type="NCBI Taxonomy" id="1314806"/>
    <lineage>
        <taxon>Eukaryota</taxon>
        <taxon>Fungi</taxon>
        <taxon>Dikarya</taxon>
        <taxon>Basidiomycota</taxon>
        <taxon>Agaricomycotina</taxon>
        <taxon>Agaricomycetes</taxon>
        <taxon>Russulales</taxon>
        <taxon>Lachnocladiaceae</taxon>
        <taxon>Vararia</taxon>
    </lineage>
</organism>
<name>A0ACB8QZ51_9AGAM</name>
<evidence type="ECO:0000313" key="1">
    <source>
        <dbReference type="EMBL" id="KAI0037093.1"/>
    </source>
</evidence>
<proteinExistence type="predicted"/>
<reference evidence="1" key="2">
    <citation type="journal article" date="2022" name="New Phytol.">
        <title>Evolutionary transition to the ectomycorrhizal habit in the genomes of a hyperdiverse lineage of mushroom-forming fungi.</title>
        <authorList>
            <person name="Looney B."/>
            <person name="Miyauchi S."/>
            <person name="Morin E."/>
            <person name="Drula E."/>
            <person name="Courty P.E."/>
            <person name="Kohler A."/>
            <person name="Kuo A."/>
            <person name="LaButti K."/>
            <person name="Pangilinan J."/>
            <person name="Lipzen A."/>
            <person name="Riley R."/>
            <person name="Andreopoulos W."/>
            <person name="He G."/>
            <person name="Johnson J."/>
            <person name="Nolan M."/>
            <person name="Tritt A."/>
            <person name="Barry K.W."/>
            <person name="Grigoriev I.V."/>
            <person name="Nagy L.G."/>
            <person name="Hibbett D."/>
            <person name="Henrissat B."/>
            <person name="Matheny P.B."/>
            <person name="Labbe J."/>
            <person name="Martin F.M."/>
        </authorList>
    </citation>
    <scope>NUCLEOTIDE SEQUENCE</scope>
    <source>
        <strain evidence="1">EC-137</strain>
    </source>
</reference>
<reference evidence="1" key="1">
    <citation type="submission" date="2021-02" db="EMBL/GenBank/DDBJ databases">
        <authorList>
            <consortium name="DOE Joint Genome Institute"/>
            <person name="Ahrendt S."/>
            <person name="Looney B.P."/>
            <person name="Miyauchi S."/>
            <person name="Morin E."/>
            <person name="Drula E."/>
            <person name="Courty P.E."/>
            <person name="Chicoki N."/>
            <person name="Fauchery L."/>
            <person name="Kohler A."/>
            <person name="Kuo A."/>
            <person name="Labutti K."/>
            <person name="Pangilinan J."/>
            <person name="Lipzen A."/>
            <person name="Riley R."/>
            <person name="Andreopoulos W."/>
            <person name="He G."/>
            <person name="Johnson J."/>
            <person name="Barry K.W."/>
            <person name="Grigoriev I.V."/>
            <person name="Nagy L."/>
            <person name="Hibbett D."/>
            <person name="Henrissat B."/>
            <person name="Matheny P.B."/>
            <person name="Labbe J."/>
            <person name="Martin F."/>
        </authorList>
    </citation>
    <scope>NUCLEOTIDE SEQUENCE</scope>
    <source>
        <strain evidence="1">EC-137</strain>
    </source>
</reference>
<protein>
    <submittedName>
        <fullName evidence="1">Uncharacterized protein</fullName>
    </submittedName>
</protein>
<evidence type="ECO:0000313" key="2">
    <source>
        <dbReference type="Proteomes" id="UP000814128"/>
    </source>
</evidence>
<dbReference type="Proteomes" id="UP000814128">
    <property type="component" value="Unassembled WGS sequence"/>
</dbReference>
<gene>
    <name evidence="1" type="ORF">K488DRAFT_8301</name>
</gene>
<accession>A0ACB8QZ51</accession>
<comment type="caution">
    <text evidence="1">The sequence shown here is derived from an EMBL/GenBank/DDBJ whole genome shotgun (WGS) entry which is preliminary data.</text>
</comment>
<keyword evidence="2" id="KW-1185">Reference proteome</keyword>